<dbReference type="InterPro" id="IPR052748">
    <property type="entry name" value="ISR_Activator"/>
</dbReference>
<dbReference type="SUPFAM" id="SSF81901">
    <property type="entry name" value="HCP-like"/>
    <property type="match status" value="2"/>
</dbReference>
<name>A0A7J7KLU8_BUGNE</name>
<feature type="region of interest" description="Disordered" evidence="1">
    <location>
        <begin position="70"/>
        <end position="94"/>
    </location>
</feature>
<dbReference type="OrthoDB" id="2384430at2759"/>
<dbReference type="Pfam" id="PF08238">
    <property type="entry name" value="Sel1"/>
    <property type="match status" value="4"/>
</dbReference>
<organism evidence="2 3">
    <name type="scientific">Bugula neritina</name>
    <name type="common">Brown bryozoan</name>
    <name type="synonym">Sertularia neritina</name>
    <dbReference type="NCBI Taxonomy" id="10212"/>
    <lineage>
        <taxon>Eukaryota</taxon>
        <taxon>Metazoa</taxon>
        <taxon>Spiralia</taxon>
        <taxon>Lophotrochozoa</taxon>
        <taxon>Bryozoa</taxon>
        <taxon>Gymnolaemata</taxon>
        <taxon>Cheilostomatida</taxon>
        <taxon>Flustrina</taxon>
        <taxon>Buguloidea</taxon>
        <taxon>Bugulidae</taxon>
        <taxon>Bugula</taxon>
    </lineage>
</organism>
<comment type="caution">
    <text evidence="2">The sequence shown here is derived from an EMBL/GenBank/DDBJ whole genome shotgun (WGS) entry which is preliminary data.</text>
</comment>
<dbReference type="EMBL" id="VXIV02000319">
    <property type="protein sequence ID" value="KAF6038996.1"/>
    <property type="molecule type" value="Genomic_DNA"/>
</dbReference>
<dbReference type="Pfam" id="PF13432">
    <property type="entry name" value="TPR_16"/>
    <property type="match status" value="1"/>
</dbReference>
<evidence type="ECO:0000313" key="3">
    <source>
        <dbReference type="Proteomes" id="UP000593567"/>
    </source>
</evidence>
<dbReference type="InterPro" id="IPR011990">
    <property type="entry name" value="TPR-like_helical_dom_sf"/>
</dbReference>
<feature type="region of interest" description="Disordered" evidence="1">
    <location>
        <begin position="180"/>
        <end position="199"/>
    </location>
</feature>
<evidence type="ECO:0000256" key="1">
    <source>
        <dbReference type="SAM" id="MobiDB-lite"/>
    </source>
</evidence>
<reference evidence="2" key="1">
    <citation type="submission" date="2020-06" db="EMBL/GenBank/DDBJ databases">
        <title>Draft genome of Bugula neritina, a colonial animal packing powerful symbionts and potential medicines.</title>
        <authorList>
            <person name="Rayko M."/>
        </authorList>
    </citation>
    <scope>NUCLEOTIDE SEQUENCE [LARGE SCALE GENOMIC DNA]</scope>
    <source>
        <strain evidence="2">Kwan_BN1</strain>
    </source>
</reference>
<proteinExistence type="predicted"/>
<sequence length="622" mass="68045">MLRFLQGVHKAFRSNQAYAPCQKAAHDTDEFDCKLPDISCQRRHVNTLSGLPLSQEPPKHVLTENGLVSGASAPLLSPRPASSRGNSEHGGRRFSLPTGILPGAVFGAGYAVLKSVHGCCSGRKHSLDHSKSKYCPVAQFQHLHQSGAVLQSITNLLPFTGYPATSTSFSVVPKANTRRAHGSKTEFKENGREKPVSDKNTTKIEFERAKEEVNRVAYTLLGVDRSSVAADHLLAMRAWNNNEYSTAVDLWHRTVDRFATGMAAIRLGMCYEQGLGVEQSYEQAAHYYELAASHSCPKAMYRLALLHINGHVKGGDGMKLMQQSADSSCAEAQVFLGCALFHQGDLKSAAEYYRRQQIRSCVPLFLQCTDAYYYLGVCYETGAIDEQPDDVKAAHYYSLGAENGHPDAQYNLAVFYEEGYGNLDIDREKAVYWLSKSSKQGHALAKERLAELGCLNRLPGSTSLPVFNKHLASTLADLSLHDMPRARSDAAITKKRSYINLTPSLNVAQYLSRASSASSVAAGTPKFYVPTDSDDEDQSEFCEWSDEGLSSASSSSLQLGRPSDDGFSVEFAVENLSFDPTIPKVSPSLAHTTSWDSISSSGDSRLVLLSGVTQYFQVFVQG</sequence>
<dbReference type="InterPro" id="IPR006597">
    <property type="entry name" value="Sel1-like"/>
</dbReference>
<protein>
    <submittedName>
        <fullName evidence="2">SKT5</fullName>
    </submittedName>
</protein>
<evidence type="ECO:0000313" key="2">
    <source>
        <dbReference type="EMBL" id="KAF6038996.1"/>
    </source>
</evidence>
<feature type="compositionally biased region" description="Basic and acidic residues" evidence="1">
    <location>
        <begin position="183"/>
        <end position="199"/>
    </location>
</feature>
<dbReference type="PANTHER" id="PTHR45011">
    <property type="entry name" value="DAP3-BINDING CELL DEATH ENHANCER 1"/>
    <property type="match status" value="1"/>
</dbReference>
<dbReference type="Proteomes" id="UP000593567">
    <property type="component" value="Unassembled WGS sequence"/>
</dbReference>
<dbReference type="AlphaFoldDB" id="A0A7J7KLU8"/>
<keyword evidence="3" id="KW-1185">Reference proteome</keyword>
<dbReference type="SMART" id="SM00671">
    <property type="entry name" value="SEL1"/>
    <property type="match status" value="5"/>
</dbReference>
<accession>A0A7J7KLU8</accession>
<feature type="compositionally biased region" description="Low complexity" evidence="1">
    <location>
        <begin position="70"/>
        <end position="85"/>
    </location>
</feature>
<dbReference type="PANTHER" id="PTHR45011:SF1">
    <property type="entry name" value="DAP3-BINDING CELL DEATH ENHANCER 1"/>
    <property type="match status" value="1"/>
</dbReference>
<dbReference type="Gene3D" id="1.25.40.10">
    <property type="entry name" value="Tetratricopeptide repeat domain"/>
    <property type="match status" value="2"/>
</dbReference>
<gene>
    <name evidence="2" type="ORF">EB796_002696</name>
</gene>